<evidence type="ECO:0000259" key="5">
    <source>
        <dbReference type="PROSITE" id="PS51233"/>
    </source>
</evidence>
<dbReference type="OrthoDB" id="160294at2759"/>
<evidence type="ECO:0000256" key="4">
    <source>
        <dbReference type="SAM" id="SignalP"/>
    </source>
</evidence>
<dbReference type="PROSITE" id="PS51233">
    <property type="entry name" value="VWFD"/>
    <property type="match status" value="1"/>
</dbReference>
<accession>Q5QKR0</accession>
<keyword evidence="1" id="KW-1015">Disulfide bond</keyword>
<dbReference type="AlphaFoldDB" id="Q5QKR0"/>
<feature type="signal peptide" evidence="4">
    <location>
        <begin position="1"/>
        <end position="20"/>
    </location>
</feature>
<dbReference type="EMBL" id="AY185919">
    <property type="protein sequence ID" value="AAO73307.1"/>
    <property type="molecule type" value="mRNA"/>
</dbReference>
<feature type="compositionally biased region" description="Polar residues" evidence="3">
    <location>
        <begin position="409"/>
        <end position="431"/>
    </location>
</feature>
<feature type="chain" id="PRO_5004261426" evidence="4">
    <location>
        <begin position="21"/>
        <end position="455"/>
    </location>
</feature>
<evidence type="ECO:0000313" key="6">
    <source>
        <dbReference type="EMBL" id="AAO73307.1"/>
    </source>
</evidence>
<dbReference type="Pfam" id="PF00094">
    <property type="entry name" value="VWD"/>
    <property type="match status" value="1"/>
</dbReference>
<feature type="region of interest" description="Disordered" evidence="3">
    <location>
        <begin position="407"/>
        <end position="455"/>
    </location>
</feature>
<evidence type="ECO:0000256" key="2">
    <source>
        <dbReference type="ARBA" id="ARBA00023180"/>
    </source>
</evidence>
<evidence type="ECO:0000256" key="3">
    <source>
        <dbReference type="SAM" id="MobiDB-lite"/>
    </source>
</evidence>
<dbReference type="InterPro" id="IPR050780">
    <property type="entry name" value="Mucin_vWF_Thrombospondin_sf"/>
</dbReference>
<keyword evidence="4" id="KW-0732">Signal</keyword>
<dbReference type="PANTHER" id="PTHR11339">
    <property type="entry name" value="EXTRACELLULAR MATRIX GLYCOPROTEIN RELATED"/>
    <property type="match status" value="1"/>
</dbReference>
<organism evidence="6">
    <name type="scientific">Eriocheir sinensis</name>
    <name type="common">Chinese mitten crab</name>
    <dbReference type="NCBI Taxonomy" id="95602"/>
    <lineage>
        <taxon>Eukaryota</taxon>
        <taxon>Metazoa</taxon>
        <taxon>Ecdysozoa</taxon>
        <taxon>Arthropoda</taxon>
        <taxon>Crustacea</taxon>
        <taxon>Multicrustacea</taxon>
        <taxon>Malacostraca</taxon>
        <taxon>Eumalacostraca</taxon>
        <taxon>Eucarida</taxon>
        <taxon>Decapoda</taxon>
        <taxon>Pleocyemata</taxon>
        <taxon>Brachyura</taxon>
        <taxon>Eubrachyura</taxon>
        <taxon>Grapsoidea</taxon>
        <taxon>Varunidae</taxon>
        <taxon>Eriocheir</taxon>
    </lineage>
</organism>
<feature type="compositionally biased region" description="Low complexity" evidence="3">
    <location>
        <begin position="446"/>
        <end position="455"/>
    </location>
</feature>
<sequence length="455" mass="50001">MQCGMKMLWVLAALVVLAECGQNYPQKSCMFGKATVADGEVAMSVPEKCMSLVCQAGTVVEKMTGEINDTGCCLDGDNIIYPPSFRAPHCIPVTCTNGSWVPENFIDPCCGRCEIYGYSHITTLDGFRYDWHGFCNYTLVTLAAVDNTSSAAVFAEMTRVGPRATVFGSVTFHNDPHTIINVTRDADNKVSEQIDINGESMTVPRTGAHVVYSSAGRHNVLAFWQKDCLVLLGHTLITLRYCPSHMDIWIPRELSGDVDGICGHFNYNATDDFTAATGKILPLEPFPVNFPEMHWRAPDQRIAPCNDPMITTSICNGTTGDKCLLSGEALQDFQRACMDSLTRLSPQQPRVVDYYLAPCVADLSLASQRDVNFTVSLSAFIVEVLKMYRNITVQHYEDHRVTPVLMDPSMSSLRTTSPLPASRSLRTTTTLPQRCPPGSPPRSPSKRTSPAQSSS</sequence>
<keyword evidence="2" id="KW-0325">Glycoprotein</keyword>
<dbReference type="InterPro" id="IPR001846">
    <property type="entry name" value="VWF_type-D"/>
</dbReference>
<evidence type="ECO:0000256" key="1">
    <source>
        <dbReference type="ARBA" id="ARBA00023157"/>
    </source>
</evidence>
<feature type="domain" description="VWFD" evidence="5">
    <location>
        <begin position="111"/>
        <end position="306"/>
    </location>
</feature>
<name>Q5QKR0_ERISI</name>
<proteinExistence type="evidence at transcript level"/>
<protein>
    <submittedName>
        <fullName evidence="6">Ovary development-related protein</fullName>
    </submittedName>
</protein>
<dbReference type="SMART" id="SM00216">
    <property type="entry name" value="VWD"/>
    <property type="match status" value="1"/>
</dbReference>
<feature type="compositionally biased region" description="Pro residues" evidence="3">
    <location>
        <begin position="434"/>
        <end position="443"/>
    </location>
</feature>
<gene>
    <name evidence="6" type="primary">EJO3</name>
</gene>
<reference evidence="6" key="1">
    <citation type="submission" date="2002-11" db="EMBL/GenBank/DDBJ databases">
        <title>Cloning of novel genes related to the ovary development of Eriocheir sinensis.</title>
        <authorList>
            <person name="Ma C."/>
            <person name="Zhou K."/>
            <person name="Guo Y."/>
        </authorList>
    </citation>
    <scope>NUCLEOTIDE SEQUENCE</scope>
    <source>
        <tissue evidence="6">Ovary</tissue>
    </source>
</reference>